<gene>
    <name evidence="3" type="ORF">LY89DRAFT_303080</name>
</gene>
<feature type="region of interest" description="Disordered" evidence="1">
    <location>
        <begin position="122"/>
        <end position="154"/>
    </location>
</feature>
<dbReference type="RefSeq" id="XP_018076897.1">
    <property type="nucleotide sequence ID" value="XM_018206585.1"/>
</dbReference>
<sequence>MLYGQTSVHFVWYCHYTALVLIYYQLVKLRELCQLQIYYCFWFLLSICITHRYYVSTYSLTVWSSIDLLPPVFHSFSLFALHTCSIFHRFLFHNKPHSKHPKNQTTFRASVSPSTQRQYHTLFQQPQPKPAKPHQRDKPGEDRKTQAETVNEGKGYRSIGASWNETIQHFSHLHLHNKIKQQSHTVTTAQTIGNRAKQKHKNTRKGPTNQSNRHTLHVRNPTKILTFTEQRPRTESVSSRSNVLFDTHHQLSVTTQTKLLSPAATHWQQARTRADTEMIYRYSLLRSKETSSQHPFTLNTTNITSANQPRMKKRRSVSGARK</sequence>
<accession>A0A194XS38</accession>
<feature type="compositionally biased region" description="Basic residues" evidence="1">
    <location>
        <begin position="310"/>
        <end position="322"/>
    </location>
</feature>
<evidence type="ECO:0000256" key="1">
    <source>
        <dbReference type="SAM" id="MobiDB-lite"/>
    </source>
</evidence>
<organism evidence="3 4">
    <name type="scientific">Mollisia scopiformis</name>
    <name type="common">Conifer needle endophyte fungus</name>
    <name type="synonym">Phialocephala scopiformis</name>
    <dbReference type="NCBI Taxonomy" id="149040"/>
    <lineage>
        <taxon>Eukaryota</taxon>
        <taxon>Fungi</taxon>
        <taxon>Dikarya</taxon>
        <taxon>Ascomycota</taxon>
        <taxon>Pezizomycotina</taxon>
        <taxon>Leotiomycetes</taxon>
        <taxon>Helotiales</taxon>
        <taxon>Mollisiaceae</taxon>
        <taxon>Mollisia</taxon>
    </lineage>
</organism>
<dbReference type="InParanoid" id="A0A194XS38"/>
<feature type="transmembrane region" description="Helical" evidence="2">
    <location>
        <begin position="6"/>
        <end position="24"/>
    </location>
</feature>
<evidence type="ECO:0000313" key="4">
    <source>
        <dbReference type="Proteomes" id="UP000070700"/>
    </source>
</evidence>
<keyword evidence="2" id="KW-1133">Transmembrane helix</keyword>
<proteinExistence type="predicted"/>
<dbReference type="GeneID" id="28816311"/>
<feature type="compositionally biased region" description="Basic and acidic residues" evidence="1">
    <location>
        <begin position="134"/>
        <end position="146"/>
    </location>
</feature>
<dbReference type="Proteomes" id="UP000070700">
    <property type="component" value="Unassembled WGS sequence"/>
</dbReference>
<name>A0A194XS38_MOLSC</name>
<feature type="transmembrane region" description="Helical" evidence="2">
    <location>
        <begin position="36"/>
        <end position="54"/>
    </location>
</feature>
<feature type="transmembrane region" description="Helical" evidence="2">
    <location>
        <begin position="74"/>
        <end position="92"/>
    </location>
</feature>
<keyword evidence="2" id="KW-0812">Transmembrane</keyword>
<dbReference type="KEGG" id="psco:LY89DRAFT_303080"/>
<evidence type="ECO:0000256" key="2">
    <source>
        <dbReference type="SAM" id="Phobius"/>
    </source>
</evidence>
<keyword evidence="4" id="KW-1185">Reference proteome</keyword>
<feature type="region of interest" description="Disordered" evidence="1">
    <location>
        <begin position="288"/>
        <end position="322"/>
    </location>
</feature>
<protein>
    <submittedName>
        <fullName evidence="3">Uncharacterized protein</fullName>
    </submittedName>
</protein>
<feature type="compositionally biased region" description="Polar residues" evidence="1">
    <location>
        <begin position="292"/>
        <end position="308"/>
    </location>
</feature>
<keyword evidence="2" id="KW-0472">Membrane</keyword>
<feature type="region of interest" description="Disordered" evidence="1">
    <location>
        <begin position="192"/>
        <end position="214"/>
    </location>
</feature>
<evidence type="ECO:0000313" key="3">
    <source>
        <dbReference type="EMBL" id="KUJ22542.1"/>
    </source>
</evidence>
<dbReference type="EMBL" id="KQ947406">
    <property type="protein sequence ID" value="KUJ22542.1"/>
    <property type="molecule type" value="Genomic_DNA"/>
</dbReference>
<dbReference type="AlphaFoldDB" id="A0A194XS38"/>
<reference evidence="3 4" key="1">
    <citation type="submission" date="2015-10" db="EMBL/GenBank/DDBJ databases">
        <title>Full genome of DAOMC 229536 Phialocephala scopiformis, a fungal endophyte of spruce producing the potent anti-insectan compound rugulosin.</title>
        <authorList>
            <consortium name="DOE Joint Genome Institute"/>
            <person name="Walker A.K."/>
            <person name="Frasz S.L."/>
            <person name="Seifert K.A."/>
            <person name="Miller J.D."/>
            <person name="Mondo S.J."/>
            <person name="Labutti K."/>
            <person name="Lipzen A."/>
            <person name="Dockter R."/>
            <person name="Kennedy M."/>
            <person name="Grigoriev I.V."/>
            <person name="Spatafora J.W."/>
        </authorList>
    </citation>
    <scope>NUCLEOTIDE SEQUENCE [LARGE SCALE GENOMIC DNA]</scope>
    <source>
        <strain evidence="3 4">CBS 120377</strain>
    </source>
</reference>